<feature type="transmembrane region" description="Helical" evidence="6">
    <location>
        <begin position="39"/>
        <end position="61"/>
    </location>
</feature>
<reference evidence="7 8" key="1">
    <citation type="submission" date="2020-07" db="EMBL/GenBank/DDBJ databases">
        <title>Sequencing the genomes of 1000 actinobacteria strains.</title>
        <authorList>
            <person name="Klenk H.-P."/>
        </authorList>
    </citation>
    <scope>NUCLEOTIDE SEQUENCE [LARGE SCALE GENOMIC DNA]</scope>
    <source>
        <strain evidence="7 8">DSM 7487</strain>
    </source>
</reference>
<dbReference type="GO" id="GO:0046873">
    <property type="term" value="F:metal ion transmembrane transporter activity"/>
    <property type="evidence" value="ECO:0007669"/>
    <property type="project" value="InterPro"/>
</dbReference>
<feature type="transmembrane region" description="Helical" evidence="6">
    <location>
        <begin position="182"/>
        <end position="201"/>
    </location>
</feature>
<dbReference type="PANTHER" id="PTHR12608">
    <property type="entry name" value="TRANSMEMBRANE PROTEIN HTP-1 RELATED"/>
    <property type="match status" value="1"/>
</dbReference>
<evidence type="ECO:0000256" key="4">
    <source>
        <dbReference type="ARBA" id="ARBA00022989"/>
    </source>
</evidence>
<dbReference type="Pfam" id="PF01169">
    <property type="entry name" value="GDT1"/>
    <property type="match status" value="2"/>
</dbReference>
<dbReference type="PANTHER" id="PTHR12608:SF1">
    <property type="entry name" value="TRANSMEMBRANE PROTEIN 165"/>
    <property type="match status" value="1"/>
</dbReference>
<keyword evidence="8" id="KW-1185">Reference proteome</keyword>
<keyword evidence="5 6" id="KW-0472">Membrane</keyword>
<accession>A0A7Y9DKY0</accession>
<evidence type="ECO:0000256" key="2">
    <source>
        <dbReference type="ARBA" id="ARBA00009190"/>
    </source>
</evidence>
<dbReference type="RefSeq" id="WP_179751549.1">
    <property type="nucleotide sequence ID" value="NZ_BAAAGN010000004.1"/>
</dbReference>
<evidence type="ECO:0000256" key="5">
    <source>
        <dbReference type="ARBA" id="ARBA00023136"/>
    </source>
</evidence>
<feature type="transmembrane region" description="Helical" evidence="6">
    <location>
        <begin position="68"/>
        <end position="88"/>
    </location>
</feature>
<evidence type="ECO:0000313" key="8">
    <source>
        <dbReference type="Proteomes" id="UP000521922"/>
    </source>
</evidence>
<evidence type="ECO:0000313" key="7">
    <source>
        <dbReference type="EMBL" id="NYD22517.1"/>
    </source>
</evidence>
<comment type="similarity">
    <text evidence="2 6">Belongs to the GDT1 family.</text>
</comment>
<comment type="caution">
    <text evidence="6">Lacks conserved residue(s) required for the propagation of feature annotation.</text>
</comment>
<comment type="subcellular location">
    <subcellularLocation>
        <location evidence="1 6">Membrane</location>
        <topology evidence="1 6">Multi-pass membrane protein</topology>
    </subcellularLocation>
</comment>
<dbReference type="AlphaFoldDB" id="A0A7Y9DKY0"/>
<evidence type="ECO:0000256" key="3">
    <source>
        <dbReference type="ARBA" id="ARBA00022692"/>
    </source>
</evidence>
<dbReference type="GO" id="GO:0016020">
    <property type="term" value="C:membrane"/>
    <property type="evidence" value="ECO:0007669"/>
    <property type="project" value="UniProtKB-SubCell"/>
</dbReference>
<dbReference type="InterPro" id="IPR001727">
    <property type="entry name" value="GDT1-like"/>
</dbReference>
<name>A0A7Y9DKY0_9ACTN</name>
<dbReference type="Proteomes" id="UP000521922">
    <property type="component" value="Unassembled WGS sequence"/>
</dbReference>
<keyword evidence="3 6" id="KW-0812">Transmembrane</keyword>
<dbReference type="EMBL" id="JACCBB010000001">
    <property type="protein sequence ID" value="NYD22517.1"/>
    <property type="molecule type" value="Genomic_DNA"/>
</dbReference>
<evidence type="ECO:0000256" key="1">
    <source>
        <dbReference type="ARBA" id="ARBA00004141"/>
    </source>
</evidence>
<feature type="transmembrane region" description="Helical" evidence="6">
    <location>
        <begin position="148"/>
        <end position="170"/>
    </location>
</feature>
<sequence>MDLAVLAASFLPILLLELPDKTFVATLVLATRFRPLTAWTGVGLAFAVQCLIAVVAGRLLAQLPDRPVAAVAALLFAIGAFTLFRGAAKAKQAEEEALAEYEGKVRGGASGWRGVAACFGVVFLAEWGDLSQLFTAGLAARYDDPVSVFAGAWAALLVVSGLAAVAGATIVRKLSVAAVSRAGGVVCAVLALLTALEVAGLDLPV</sequence>
<gene>
    <name evidence="7" type="ORF">BJ968_002057</name>
</gene>
<protein>
    <recommendedName>
        <fullName evidence="6">GDT1 family protein</fullName>
    </recommendedName>
</protein>
<comment type="caution">
    <text evidence="7">The sequence shown here is derived from an EMBL/GenBank/DDBJ whole genome shotgun (WGS) entry which is preliminary data.</text>
</comment>
<keyword evidence="4 6" id="KW-1133">Transmembrane helix</keyword>
<organism evidence="7 8">
    <name type="scientific">Kineococcus aurantiacus</name>
    <dbReference type="NCBI Taxonomy" id="37633"/>
    <lineage>
        <taxon>Bacteria</taxon>
        <taxon>Bacillati</taxon>
        <taxon>Actinomycetota</taxon>
        <taxon>Actinomycetes</taxon>
        <taxon>Kineosporiales</taxon>
        <taxon>Kineosporiaceae</taxon>
        <taxon>Kineococcus</taxon>
    </lineage>
</organism>
<evidence type="ECO:0000256" key="6">
    <source>
        <dbReference type="RuleBase" id="RU365102"/>
    </source>
</evidence>
<proteinExistence type="inferred from homology"/>